<evidence type="ECO:0000313" key="2">
    <source>
        <dbReference type="Proteomes" id="UP000593571"/>
    </source>
</evidence>
<keyword evidence="2" id="KW-1185">Reference proteome</keyword>
<accession>A0A7J8HPK1</accession>
<organism evidence="1 2">
    <name type="scientific">Rousettus aegyptiacus</name>
    <name type="common">Egyptian fruit bat</name>
    <name type="synonym">Pteropus aegyptiacus</name>
    <dbReference type="NCBI Taxonomy" id="9407"/>
    <lineage>
        <taxon>Eukaryota</taxon>
        <taxon>Metazoa</taxon>
        <taxon>Chordata</taxon>
        <taxon>Craniata</taxon>
        <taxon>Vertebrata</taxon>
        <taxon>Euteleostomi</taxon>
        <taxon>Mammalia</taxon>
        <taxon>Eutheria</taxon>
        <taxon>Laurasiatheria</taxon>
        <taxon>Chiroptera</taxon>
        <taxon>Yinpterochiroptera</taxon>
        <taxon>Pteropodoidea</taxon>
        <taxon>Pteropodidae</taxon>
        <taxon>Rousettinae</taxon>
        <taxon>Rousettus</taxon>
    </lineage>
</organism>
<comment type="caution">
    <text evidence="1">The sequence shown here is derived from an EMBL/GenBank/DDBJ whole genome shotgun (WGS) entry which is preliminary data.</text>
</comment>
<dbReference type="Proteomes" id="UP000593571">
    <property type="component" value="Unassembled WGS sequence"/>
</dbReference>
<name>A0A7J8HPK1_ROUAE</name>
<dbReference type="EMBL" id="JACASE010000004">
    <property type="protein sequence ID" value="KAF6474286.1"/>
    <property type="molecule type" value="Genomic_DNA"/>
</dbReference>
<protein>
    <submittedName>
        <fullName evidence="1">GRAM domain containing 1C</fullName>
    </submittedName>
</protein>
<sequence>MVSRAENRQKNKDQAHRLKGVLRDSIVMLEELKSSLIMLQRTFDLLNKNKTGMAVES</sequence>
<gene>
    <name evidence="1" type="ORF">HJG63_005923</name>
</gene>
<reference evidence="1 2" key="1">
    <citation type="journal article" date="2020" name="Nature">
        <title>Six reference-quality genomes reveal evolution of bat adaptations.</title>
        <authorList>
            <person name="Jebb D."/>
            <person name="Huang Z."/>
            <person name="Pippel M."/>
            <person name="Hughes G.M."/>
            <person name="Lavrichenko K."/>
            <person name="Devanna P."/>
            <person name="Winkler S."/>
            <person name="Jermiin L.S."/>
            <person name="Skirmuntt E.C."/>
            <person name="Katzourakis A."/>
            <person name="Burkitt-Gray L."/>
            <person name="Ray D.A."/>
            <person name="Sullivan K.A.M."/>
            <person name="Roscito J.G."/>
            <person name="Kirilenko B.M."/>
            <person name="Davalos L.M."/>
            <person name="Corthals A.P."/>
            <person name="Power M.L."/>
            <person name="Jones G."/>
            <person name="Ransome R.D."/>
            <person name="Dechmann D.K.N."/>
            <person name="Locatelli A.G."/>
            <person name="Puechmaille S.J."/>
            <person name="Fedrigo O."/>
            <person name="Jarvis E.D."/>
            <person name="Hiller M."/>
            <person name="Vernes S.C."/>
            <person name="Myers E.W."/>
            <person name="Teeling E.C."/>
        </authorList>
    </citation>
    <scope>NUCLEOTIDE SEQUENCE [LARGE SCALE GENOMIC DNA]</scope>
    <source>
        <strain evidence="1">MRouAeg1</strain>
        <tissue evidence="1">Muscle</tissue>
    </source>
</reference>
<dbReference type="AlphaFoldDB" id="A0A7J8HPK1"/>
<proteinExistence type="predicted"/>
<evidence type="ECO:0000313" key="1">
    <source>
        <dbReference type="EMBL" id="KAF6474286.1"/>
    </source>
</evidence>